<proteinExistence type="predicted"/>
<accession>X7E927</accession>
<gene>
    <name evidence="2" type="ORF">MUS1_09510</name>
</gene>
<keyword evidence="1" id="KW-0812">Transmembrane</keyword>
<sequence>MNSKRYIVLRLKVIINAIIFKAAMMILCYLMFDFLIKSLIRNKYFRLF</sequence>
<dbReference type="AlphaFoldDB" id="X7E927"/>
<evidence type="ECO:0000256" key="1">
    <source>
        <dbReference type="SAM" id="Phobius"/>
    </source>
</evidence>
<evidence type="ECO:0000313" key="2">
    <source>
        <dbReference type="EMBL" id="ETX11658.1"/>
    </source>
</evidence>
<protein>
    <submittedName>
        <fullName evidence="2">Uncharacterized protein</fullName>
    </submittedName>
</protein>
<keyword evidence="1" id="KW-1133">Transmembrane helix</keyword>
<organism evidence="2 3">
    <name type="scientific">Marinomonas ushuaiensis DSM 15871</name>
    <dbReference type="NCBI Taxonomy" id="1122207"/>
    <lineage>
        <taxon>Bacteria</taxon>
        <taxon>Pseudomonadati</taxon>
        <taxon>Pseudomonadota</taxon>
        <taxon>Gammaproteobacteria</taxon>
        <taxon>Oceanospirillales</taxon>
        <taxon>Oceanospirillaceae</taxon>
        <taxon>Marinomonas</taxon>
    </lineage>
</organism>
<dbReference type="Proteomes" id="UP000054058">
    <property type="component" value="Unassembled WGS sequence"/>
</dbReference>
<evidence type="ECO:0000313" key="3">
    <source>
        <dbReference type="Proteomes" id="UP000054058"/>
    </source>
</evidence>
<feature type="transmembrane region" description="Helical" evidence="1">
    <location>
        <begin position="13"/>
        <end position="36"/>
    </location>
</feature>
<dbReference type="EMBL" id="JAMB01000003">
    <property type="protein sequence ID" value="ETX11658.1"/>
    <property type="molecule type" value="Genomic_DNA"/>
</dbReference>
<comment type="caution">
    <text evidence="2">The sequence shown here is derived from an EMBL/GenBank/DDBJ whole genome shotgun (WGS) entry which is preliminary data.</text>
</comment>
<keyword evidence="1" id="KW-0472">Membrane</keyword>
<name>X7E927_9GAMM</name>
<keyword evidence="3" id="KW-1185">Reference proteome</keyword>
<reference evidence="2 3" key="1">
    <citation type="submission" date="2014-01" db="EMBL/GenBank/DDBJ databases">
        <title>Marinomonas ushuaiensis DSM 15871 Genome Sequencing.</title>
        <authorList>
            <person name="Lai Q."/>
            <person name="Shao Z.S."/>
        </authorList>
    </citation>
    <scope>NUCLEOTIDE SEQUENCE [LARGE SCALE GENOMIC DNA]</scope>
    <source>
        <strain evidence="2 3">DSM 15871</strain>
    </source>
</reference>